<evidence type="ECO:0000256" key="2">
    <source>
        <dbReference type="ARBA" id="ARBA00023125"/>
    </source>
</evidence>
<comment type="caution">
    <text evidence="5">The sequence shown here is derived from an EMBL/GenBank/DDBJ whole genome shotgun (WGS) entry which is preliminary data.</text>
</comment>
<dbReference type="InterPro" id="IPR036693">
    <property type="entry name" value="TF_LuxR_autoind-bd_dom_sf"/>
</dbReference>
<sequence>MHISSKAPVCNSALAFISDACKLAQDDRLWALFCERMRSYGLDRLLYGFTALAEPGPEVPSNWILRSSHGEAYTRRFIADDLYLDTRYAIWARNHGGTLLWSRQTTLAPGDPVSEARLRELNRMHEVRAGVMLSFPMLPNRTHATLVLVARPDLPQCRLDRLWLRKRDEIEAQIHVFHQRFQLVHTDGFRLTTRQKEVLRRVAAGLTVHQIAEELGLSAATVDKHLRLAREALDATSTAQAIARALRFSQLYT</sequence>
<dbReference type="CDD" id="cd06170">
    <property type="entry name" value="LuxR_C_like"/>
    <property type="match status" value="1"/>
</dbReference>
<dbReference type="EMBL" id="JAMYXC010000170">
    <property type="protein sequence ID" value="MCP1169094.1"/>
    <property type="molecule type" value="Genomic_DNA"/>
</dbReference>
<dbReference type="Pfam" id="PF03472">
    <property type="entry name" value="Autoind_bind"/>
    <property type="match status" value="1"/>
</dbReference>
<evidence type="ECO:0000256" key="1">
    <source>
        <dbReference type="ARBA" id="ARBA00023015"/>
    </source>
</evidence>
<dbReference type="InterPro" id="IPR036388">
    <property type="entry name" value="WH-like_DNA-bd_sf"/>
</dbReference>
<dbReference type="RefSeq" id="WP_253332434.1">
    <property type="nucleotide sequence ID" value="NZ_JAMYXC010000170.1"/>
</dbReference>
<dbReference type="SUPFAM" id="SSF46894">
    <property type="entry name" value="C-terminal effector domain of the bipartite response regulators"/>
    <property type="match status" value="1"/>
</dbReference>
<name>A0A9X2JPP4_9RHOB</name>
<keyword evidence="2" id="KW-0238">DNA-binding</keyword>
<dbReference type="Pfam" id="PF00196">
    <property type="entry name" value="GerE"/>
    <property type="match status" value="1"/>
</dbReference>
<evidence type="ECO:0000259" key="4">
    <source>
        <dbReference type="PROSITE" id="PS50043"/>
    </source>
</evidence>
<evidence type="ECO:0000256" key="3">
    <source>
        <dbReference type="ARBA" id="ARBA00023163"/>
    </source>
</evidence>
<gene>
    <name evidence="5" type="ORF">NHG85_11265</name>
</gene>
<dbReference type="PROSITE" id="PS50043">
    <property type="entry name" value="HTH_LUXR_2"/>
    <property type="match status" value="1"/>
</dbReference>
<dbReference type="GO" id="GO:0006355">
    <property type="term" value="P:regulation of DNA-templated transcription"/>
    <property type="evidence" value="ECO:0007669"/>
    <property type="project" value="InterPro"/>
</dbReference>
<dbReference type="PANTHER" id="PTHR44688:SF16">
    <property type="entry name" value="DNA-BINDING TRANSCRIPTIONAL ACTIVATOR DEVR_DOSR"/>
    <property type="match status" value="1"/>
</dbReference>
<dbReference type="SMART" id="SM00421">
    <property type="entry name" value="HTH_LUXR"/>
    <property type="match status" value="1"/>
</dbReference>
<keyword evidence="3" id="KW-0804">Transcription</keyword>
<evidence type="ECO:0000313" key="5">
    <source>
        <dbReference type="EMBL" id="MCP1169094.1"/>
    </source>
</evidence>
<evidence type="ECO:0000313" key="6">
    <source>
        <dbReference type="Proteomes" id="UP001139477"/>
    </source>
</evidence>
<dbReference type="GO" id="GO:0003677">
    <property type="term" value="F:DNA binding"/>
    <property type="evidence" value="ECO:0007669"/>
    <property type="project" value="UniProtKB-KW"/>
</dbReference>
<dbReference type="InterPro" id="IPR000792">
    <property type="entry name" value="Tscrpt_reg_LuxR_C"/>
</dbReference>
<accession>A0A9X2JPP4</accession>
<dbReference type="PANTHER" id="PTHR44688">
    <property type="entry name" value="DNA-BINDING TRANSCRIPTIONAL ACTIVATOR DEVR_DOSR"/>
    <property type="match status" value="1"/>
</dbReference>
<dbReference type="InterPro" id="IPR005143">
    <property type="entry name" value="TF_LuxR_autoind-bd_dom"/>
</dbReference>
<protein>
    <submittedName>
        <fullName evidence="5">LuxR family transcriptional regulator</fullName>
    </submittedName>
</protein>
<dbReference type="PRINTS" id="PR00038">
    <property type="entry name" value="HTHLUXR"/>
</dbReference>
<reference evidence="5" key="1">
    <citation type="submission" date="2022-06" db="EMBL/GenBank/DDBJ databases">
        <title>Limimaricola sediminis sp. nov., isolated from an intertidal sediment.</title>
        <authorList>
            <person name="Shao X."/>
        </authorList>
    </citation>
    <scope>NUCLEOTIDE SEQUENCE</scope>
    <source>
        <strain evidence="5">ASW11-118</strain>
    </source>
</reference>
<dbReference type="Gene3D" id="1.10.10.10">
    <property type="entry name" value="Winged helix-like DNA-binding domain superfamily/Winged helix DNA-binding domain"/>
    <property type="match status" value="1"/>
</dbReference>
<dbReference type="AlphaFoldDB" id="A0A9X2JPP4"/>
<dbReference type="SUPFAM" id="SSF75516">
    <property type="entry name" value="Pheromone-binding domain of LuxR-like quorum-sensing transcription factors"/>
    <property type="match status" value="1"/>
</dbReference>
<dbReference type="InterPro" id="IPR016032">
    <property type="entry name" value="Sig_transdc_resp-reg_C-effctor"/>
</dbReference>
<feature type="domain" description="HTH luxR-type" evidence="4">
    <location>
        <begin position="184"/>
        <end position="249"/>
    </location>
</feature>
<organism evidence="5 6">
    <name type="scientific">Limimaricola litoreus</name>
    <dbReference type="NCBI Taxonomy" id="2955316"/>
    <lineage>
        <taxon>Bacteria</taxon>
        <taxon>Pseudomonadati</taxon>
        <taxon>Pseudomonadota</taxon>
        <taxon>Alphaproteobacteria</taxon>
        <taxon>Rhodobacterales</taxon>
        <taxon>Paracoccaceae</taxon>
        <taxon>Limimaricola</taxon>
    </lineage>
</organism>
<keyword evidence="1" id="KW-0805">Transcription regulation</keyword>
<proteinExistence type="predicted"/>
<keyword evidence="6" id="KW-1185">Reference proteome</keyword>
<dbReference type="Gene3D" id="3.30.450.80">
    <property type="entry name" value="Transcription factor LuxR-like, autoinducer-binding domain"/>
    <property type="match status" value="1"/>
</dbReference>
<dbReference type="Proteomes" id="UP001139477">
    <property type="component" value="Unassembled WGS sequence"/>
</dbReference>